<feature type="region of interest" description="Disordered" evidence="5">
    <location>
        <begin position="44"/>
        <end position="88"/>
    </location>
</feature>
<feature type="region of interest" description="Disordered" evidence="5">
    <location>
        <begin position="649"/>
        <end position="670"/>
    </location>
</feature>
<comment type="similarity">
    <text evidence="2">Belongs to the non-repetitive/WGA-negative nucleoporin family.</text>
</comment>
<evidence type="ECO:0000259" key="6">
    <source>
        <dbReference type="Pfam" id="PF03177"/>
    </source>
</evidence>
<reference evidence="8 9" key="1">
    <citation type="submission" date="2024-10" db="EMBL/GenBank/DDBJ databases">
        <title>Updated reference genomes for cyclostephanoid diatoms.</title>
        <authorList>
            <person name="Roberts W.R."/>
            <person name="Alverson A.J."/>
        </authorList>
    </citation>
    <scope>NUCLEOTIDE SEQUENCE [LARGE SCALE GENOMIC DNA]</scope>
    <source>
        <strain evidence="8 9">AJA010-31</strain>
    </source>
</reference>
<feature type="compositionally biased region" description="Basic and acidic residues" evidence="5">
    <location>
        <begin position="656"/>
        <end position="670"/>
    </location>
</feature>
<dbReference type="Pfam" id="PF08801">
    <property type="entry name" value="Nucleoporin_N"/>
    <property type="match status" value="2"/>
</dbReference>
<dbReference type="InterPro" id="IPR004870">
    <property type="entry name" value="Nucleoporin_Nup155"/>
</dbReference>
<comment type="subcellular location">
    <subcellularLocation>
        <location evidence="1">Nucleus</location>
    </subcellularLocation>
</comment>
<keyword evidence="9" id="KW-1185">Reference proteome</keyword>
<evidence type="ECO:0000313" key="8">
    <source>
        <dbReference type="EMBL" id="KAL3773270.1"/>
    </source>
</evidence>
<dbReference type="InterPro" id="IPR014908">
    <property type="entry name" value="Nucleoporin_Nup133/Nup155_N"/>
</dbReference>
<proteinExistence type="inferred from homology"/>
<comment type="caution">
    <text evidence="8">The sequence shown here is derived from an EMBL/GenBank/DDBJ whole genome shotgun (WGS) entry which is preliminary data.</text>
</comment>
<feature type="domain" description="Nucleoporin Nup133/Nup155-like C-terminal" evidence="6">
    <location>
        <begin position="1015"/>
        <end position="1289"/>
    </location>
</feature>
<keyword evidence="4" id="KW-0539">Nucleus</keyword>
<feature type="domain" description="Nucleoporin Nup133/Nup155-like N-terminal" evidence="7">
    <location>
        <begin position="88"/>
        <end position="270"/>
    </location>
</feature>
<dbReference type="PANTHER" id="PTHR10350">
    <property type="entry name" value="NUCLEAR PORE COMPLEX PROTEIN NUP155"/>
    <property type="match status" value="1"/>
</dbReference>
<name>A0ABD3NB10_9STRA</name>
<feature type="domain" description="Nucleoporin Nup133/Nup155-like C-terminal" evidence="6">
    <location>
        <begin position="1449"/>
        <end position="1799"/>
    </location>
</feature>
<dbReference type="PANTHER" id="PTHR10350:SF6">
    <property type="entry name" value="NUCLEAR PORE COMPLEX PROTEIN NUP155"/>
    <property type="match status" value="1"/>
</dbReference>
<evidence type="ECO:0000256" key="1">
    <source>
        <dbReference type="ARBA" id="ARBA00004123"/>
    </source>
</evidence>
<dbReference type="Gene3D" id="1.20.120.1880">
    <property type="entry name" value="Nucleoporin, helical C-terminal domain"/>
    <property type="match status" value="1"/>
</dbReference>
<sequence>MNDPYLTDHFHPLAQASAAILQALRDDESSPTGDLYKRLVSSGSSRYHPSIHGGEGGKQQQHPSDTSFKTINDTSAAPSSHLLHSHSIPLPPPIAQAIPSAKISSFMGLSPQANLVWVACDGTLYLWRYGSSADANERGESGDAAAGVGGRVEWGGVPTVNRGNSMEDVCSFSVGSGQCVVGVGVVRPKKGVFKPSVQWCIAISTPSEVILCALQSTEDDMLRLTPTRFILPTDNIPMISIRGTTEGRIFMGGCDGCLYEMNYEGQQKKTIVSPGDIEEAIDDYFDGSGELVLDTKSSNDVMSGGKRVLSALTFGSLDDTRDQTRRRKCRKINHSSVAGGFSSMVPGVLVRAAVGMFGSSTEAGARKGGPIVSLVLDEERKCLYTLGANGIICTYDLLDTMTKDTNSPPRLASVMDSVATAKLYLESVSCGRMYPPVTTQSIQLGTITFPGGINSAQAGVGGMDGAREILKRHDREVRSGNHSGSTSKNPREMTNSAGMLHPVSIHLVAGIESKSLTLVAVTGGGLRYYLSSLSSSVITSAQASQGSFDYTARGNDSKLARTRPAKKMTFCHIRAPPPYTSSDGSNGGVKIEVAPSTTNMLRSGSASGFPPGIHSNPIPAGGDGRKGDVVKGYYAKDVFVLALDVEKSNNSTARGTESRDYYSQDSGDKKKSIGGNALVVALSDTAARIVDTNNTTANTAITAHNSNNDPTRTSGGISEIAILPMCGIRGASSAVLPGGTTFDISSQNSNQSSLMNLYVNSETPSDSDLQIGLVPAFTPPKMKSRRTNPTPGASSAIVAPNQGRGVISSALSTLSNFLRSGQGYGYQVTSASGSSGGVQPSATYRVSRRHGCDSLGFSSSSAEIVTRPGLRANASRPTTPKAARLPTWLITPSAAPMSFQSSMHLNPPGSDSVLVLNAGGLHFFVNSSILNNLASVLMRSSNVAKDESLRNFFTSYGYAEGCAMCFALITSSSSNSNLRNKAEQAALTHARNPSYKLIGTGDGRDPLSAYQFTPSSLYNGLVKFSSRLMRPCWHKAAVVVTEGKPIQSKHSLYSSYYSAVPAKVELLLDDVTLDEIRRPLILLQEMMKKTFVPVVSSVPGASKTRTDSMDVDDDLNSGEGGLYTTALLNQSRAAQRGNNQPHDLTADELRKSAYQKEDRNMHSLYRLWSRTIQMLNLMAILKYAHSSPALPVVQWGLIHGLTFHQLVTTFEGQQRIEALLNALFSQSENTLISDISIEDSQIADMLSKQCYLFFSSASRLTYLGFKSARDALSKSSLPELRKSLSRKAASYLRAAARHWHDPALVVGRLAANTSNSWQEIAQSVIDNGSPLALAAGELMKLENSEGVADVCLICASNFGGAKVQRDVSKELGETPIEGMFDWEKGLYQQPPAEKITNATGTYSSSTQIVVSGIKTTPSDALKACHSILFYYISKLLGQGGDQRLAIDLLRVCASSTDVKFLRQLYDQLLTTNNVDTLIRIDSSTLESWLNEKKDADLLFKYYSFHGRNVVAGDVMRTLALETNDKIPVAQRIEYLTRAANAFAAALQNPLPNEQTSDLNSRIIQINEQLDVATIQQQILTTVLSSKNTDLDQEKMDALSFSLVSVSGLYNDYAAHLNLFDICLVIMETCRENDPPTIEKLWKSIICEELLPCCTTSRVAFEYLSEMRDSSIVQEEIIFGENVADTVSQFDNGSWIPHLRATVTGLGRKLYGKGADYTFPIDLLLEIFEGLRQVLSRNSNETSHSWPAQIMVDVGVPYYTIMAIYEGFRISNFSGMGSQLQSFSLMAELLEMWLSEAQSSSEFSSSGNSASMQLTRAINHERLLDHIDSLTVALEGIAEDDFSSTELVYSRLIEVRDTILRNFR</sequence>
<feature type="compositionally biased region" description="Low complexity" evidence="5">
    <location>
        <begin position="75"/>
        <end position="88"/>
    </location>
</feature>
<accession>A0ABD3NB10</accession>
<dbReference type="Gene3D" id="1.20.58.1780">
    <property type="match status" value="1"/>
</dbReference>
<dbReference type="InterPro" id="IPR042538">
    <property type="entry name" value="Nucleoporin_Nup155_C_3"/>
</dbReference>
<evidence type="ECO:0000256" key="3">
    <source>
        <dbReference type="ARBA" id="ARBA00022448"/>
    </source>
</evidence>
<dbReference type="Gene3D" id="1.25.40.440">
    <property type="entry name" value="Nucleoporin, helical domain, central subdomain"/>
    <property type="match status" value="1"/>
</dbReference>
<gene>
    <name evidence="8" type="ORF">ACHAWO_010970</name>
</gene>
<feature type="domain" description="Nucleoporin Nup133/Nup155-like N-terminal" evidence="7">
    <location>
        <begin position="326"/>
        <end position="561"/>
    </location>
</feature>
<dbReference type="Pfam" id="PF03177">
    <property type="entry name" value="Nucleoporin_C"/>
    <property type="match status" value="2"/>
</dbReference>
<evidence type="ECO:0000256" key="4">
    <source>
        <dbReference type="ARBA" id="ARBA00023242"/>
    </source>
</evidence>
<dbReference type="GO" id="GO:0005635">
    <property type="term" value="C:nuclear envelope"/>
    <property type="evidence" value="ECO:0007669"/>
    <property type="project" value="UniProtKB-ARBA"/>
</dbReference>
<evidence type="ECO:0000313" key="9">
    <source>
        <dbReference type="Proteomes" id="UP001530400"/>
    </source>
</evidence>
<keyword evidence="3" id="KW-0813">Transport</keyword>
<dbReference type="EMBL" id="JALLPJ020001240">
    <property type="protein sequence ID" value="KAL3773270.1"/>
    <property type="molecule type" value="Genomic_DNA"/>
</dbReference>
<dbReference type="InterPro" id="IPR007187">
    <property type="entry name" value="Nucleoporin_Nup133/Nup155_C"/>
</dbReference>
<dbReference type="InterPro" id="IPR042537">
    <property type="entry name" value="Nucleoporin_Nup155_C_2"/>
</dbReference>
<feature type="region of interest" description="Disordered" evidence="5">
    <location>
        <begin position="474"/>
        <end position="494"/>
    </location>
</feature>
<organism evidence="8 9">
    <name type="scientific">Cyclotella atomus</name>
    <dbReference type="NCBI Taxonomy" id="382360"/>
    <lineage>
        <taxon>Eukaryota</taxon>
        <taxon>Sar</taxon>
        <taxon>Stramenopiles</taxon>
        <taxon>Ochrophyta</taxon>
        <taxon>Bacillariophyta</taxon>
        <taxon>Coscinodiscophyceae</taxon>
        <taxon>Thalassiosirophycidae</taxon>
        <taxon>Stephanodiscales</taxon>
        <taxon>Stephanodiscaceae</taxon>
        <taxon>Cyclotella</taxon>
    </lineage>
</organism>
<feature type="compositionally biased region" description="Polar residues" evidence="5">
    <location>
        <begin position="58"/>
        <end position="74"/>
    </location>
</feature>
<evidence type="ECO:0000259" key="7">
    <source>
        <dbReference type="Pfam" id="PF08801"/>
    </source>
</evidence>
<feature type="region of interest" description="Disordered" evidence="5">
    <location>
        <begin position="778"/>
        <end position="798"/>
    </location>
</feature>
<protein>
    <recommendedName>
        <fullName evidence="10">Nuclear pore complex protein Nup155</fullName>
    </recommendedName>
</protein>
<feature type="compositionally biased region" description="Polar residues" evidence="5">
    <location>
        <begin position="480"/>
        <end position="494"/>
    </location>
</feature>
<evidence type="ECO:0008006" key="10">
    <source>
        <dbReference type="Google" id="ProtNLM"/>
    </source>
</evidence>
<evidence type="ECO:0000256" key="5">
    <source>
        <dbReference type="SAM" id="MobiDB-lite"/>
    </source>
</evidence>
<evidence type="ECO:0000256" key="2">
    <source>
        <dbReference type="ARBA" id="ARBA00007373"/>
    </source>
</evidence>
<dbReference type="Proteomes" id="UP001530400">
    <property type="component" value="Unassembled WGS sequence"/>
</dbReference>